<keyword evidence="2" id="KW-1185">Reference proteome</keyword>
<proteinExistence type="predicted"/>
<reference evidence="1" key="1">
    <citation type="submission" date="2015-08" db="EMBL/GenBank/DDBJ databases">
        <title>Complete DNA Sequence of Pseudomonas syringae pv. actinidiae, the Causal Agent of Kiwifruit Canker Disease.</title>
        <authorList>
            <person name="Rikkerink E.H.A."/>
            <person name="Fineran P.C."/>
        </authorList>
    </citation>
    <scope>NUCLEOTIDE SEQUENCE</scope>
    <source>
        <strain evidence="1">SkMP5</strain>
    </source>
</reference>
<gene>
    <name evidence="1" type="ORF">MBSD_n2419</name>
</gene>
<organism evidence="1">
    <name type="scientific">Mizugakiibacter sediminis</name>
    <dbReference type="NCBI Taxonomy" id="1475481"/>
    <lineage>
        <taxon>Bacteria</taxon>
        <taxon>Pseudomonadati</taxon>
        <taxon>Pseudomonadota</taxon>
        <taxon>Gammaproteobacteria</taxon>
        <taxon>Lysobacterales</taxon>
        <taxon>Rhodanobacteraceae</taxon>
        <taxon>Mizugakiibacter</taxon>
    </lineage>
</organism>
<accession>A0A0K8QQE6</accession>
<dbReference type="InterPro" id="IPR029069">
    <property type="entry name" value="HotDog_dom_sf"/>
</dbReference>
<dbReference type="SUPFAM" id="SSF54637">
    <property type="entry name" value="Thioesterase/thiol ester dehydrase-isomerase"/>
    <property type="match status" value="1"/>
</dbReference>
<dbReference type="STRING" id="1475481.GCA_000953855_02469"/>
<evidence type="ECO:0000313" key="2">
    <source>
        <dbReference type="Proteomes" id="UP000253740"/>
    </source>
</evidence>
<dbReference type="Proteomes" id="UP000253740">
    <property type="component" value="Unassembled WGS sequence"/>
</dbReference>
<dbReference type="EMBL" id="DF970243">
    <property type="protein sequence ID" value="GAP67103.1"/>
    <property type="molecule type" value="Genomic_DNA"/>
</dbReference>
<dbReference type="InterPro" id="IPR027961">
    <property type="entry name" value="DUF4442"/>
</dbReference>
<dbReference type="CDD" id="cd03443">
    <property type="entry name" value="PaaI_thioesterase"/>
    <property type="match status" value="1"/>
</dbReference>
<dbReference type="RefSeq" id="WP_062537661.1">
    <property type="nucleotide sequence ID" value="NZ_DF970243.1"/>
</dbReference>
<dbReference type="OrthoDB" id="793353at2"/>
<dbReference type="Pfam" id="PF14539">
    <property type="entry name" value="DUF4442"/>
    <property type="match status" value="1"/>
</dbReference>
<dbReference type="AlphaFoldDB" id="A0A0K8QQE6"/>
<name>A0A0K8QQE6_9GAMM</name>
<dbReference type="Gene3D" id="3.10.129.10">
    <property type="entry name" value="Hotdog Thioesterase"/>
    <property type="match status" value="1"/>
</dbReference>
<evidence type="ECO:0000313" key="1">
    <source>
        <dbReference type="EMBL" id="GAP67103.1"/>
    </source>
</evidence>
<protein>
    <submittedName>
        <fullName evidence="1">Thioesterase</fullName>
    </submittedName>
</protein>
<sequence length="169" mass="18434">MAAAPIAARQGAPPLLRRYRALRRWPGGLWLFSRRVCLRSPYFAGIAPRIERLRADVCEVTIRDRRAVHNHLGTVHAIALCAMAELAAGLLAEAGLPAAMRWIPRGMSVEYLAKARGRMRATATFAEPPRVAAEGYTLPVEVVVVDPAGTAVLHARIAMWVSPRPRLGG</sequence>